<dbReference type="EMBL" id="AAOH01000004">
    <property type="protein sequence ID" value="EAR28535.1"/>
    <property type="molecule type" value="Genomic_DNA"/>
</dbReference>
<feature type="coiled-coil region" evidence="1">
    <location>
        <begin position="57"/>
        <end position="91"/>
    </location>
</feature>
<protein>
    <recommendedName>
        <fullName evidence="4">Orphan protein</fullName>
    </recommendedName>
</protein>
<evidence type="ECO:0000313" key="2">
    <source>
        <dbReference type="EMBL" id="EAR28535.1"/>
    </source>
</evidence>
<accession>A4CAX7</accession>
<evidence type="ECO:0000313" key="3">
    <source>
        <dbReference type="Proteomes" id="UP000006201"/>
    </source>
</evidence>
<keyword evidence="3" id="KW-1185">Reference proteome</keyword>
<gene>
    <name evidence="2" type="ORF">PTD2_22007</name>
</gene>
<evidence type="ECO:0000256" key="1">
    <source>
        <dbReference type="SAM" id="Coils"/>
    </source>
</evidence>
<name>A4CAX7_9GAMM</name>
<dbReference type="OrthoDB" id="9801479at2"/>
<organism evidence="2 3">
    <name type="scientific">Pseudoalteromonas tunicata D2</name>
    <dbReference type="NCBI Taxonomy" id="87626"/>
    <lineage>
        <taxon>Bacteria</taxon>
        <taxon>Pseudomonadati</taxon>
        <taxon>Pseudomonadota</taxon>
        <taxon>Gammaproteobacteria</taxon>
        <taxon>Alteromonadales</taxon>
        <taxon>Pseudoalteromonadaceae</taxon>
        <taxon>Pseudoalteromonas</taxon>
    </lineage>
</organism>
<dbReference type="Proteomes" id="UP000006201">
    <property type="component" value="Unassembled WGS sequence"/>
</dbReference>
<keyword evidence="1" id="KW-0175">Coiled coil</keyword>
<evidence type="ECO:0008006" key="4">
    <source>
        <dbReference type="Google" id="ProtNLM"/>
    </source>
</evidence>
<dbReference type="AlphaFoldDB" id="A4CAX7"/>
<dbReference type="HOGENOM" id="CLU_1060802_0_0_6"/>
<reference evidence="2 3" key="1">
    <citation type="submission" date="2006-02" db="EMBL/GenBank/DDBJ databases">
        <authorList>
            <person name="Moran M.A."/>
            <person name="Kjelleberg S."/>
            <person name="Egan S."/>
            <person name="Saunders N."/>
            <person name="Thomas T."/>
            <person name="Ferriera S."/>
            <person name="Johnson J."/>
            <person name="Kravitz S."/>
            <person name="Halpern A."/>
            <person name="Remington K."/>
            <person name="Beeson K."/>
            <person name="Tran B."/>
            <person name="Rogers Y.-H."/>
            <person name="Friedman R."/>
            <person name="Venter J.C."/>
        </authorList>
    </citation>
    <scope>NUCLEOTIDE SEQUENCE [LARGE SCALE GENOMIC DNA]</scope>
    <source>
        <strain evidence="2 3">D2</strain>
    </source>
</reference>
<sequence length="236" mass="26825">MSLIKVIVVVVIFTLISFWAGMQVNGSVIIEKNTAIESTPLSYEPEKNSVAVYQSNKSDNDKLIQDLKIKLKNLERNYEELVTRLDVKENDYLSNIEPEKIEESIQPRSSITLAEVEPYLPEPFANTVSESKGTVVDLFKKLQAEEVDYDWAVEMEQKIKDYFVTHDLAGEVNLQSVNCKKTICEIRGFEKSNNVVGVIISGMHTQVWWNFNGSHTSTGSNEKDGLFFYMLASRKV</sequence>
<proteinExistence type="predicted"/>
<dbReference type="RefSeq" id="WP_009840362.1">
    <property type="nucleotide sequence ID" value="NZ_CH959301.1"/>
</dbReference>
<comment type="caution">
    <text evidence="2">The sequence shown here is derived from an EMBL/GenBank/DDBJ whole genome shotgun (WGS) entry which is preliminary data.</text>
</comment>